<dbReference type="KEGG" id="rher:EHE19_017025"/>
<dbReference type="InterPro" id="IPR026889">
    <property type="entry name" value="Zn_Tnp"/>
</dbReference>
<dbReference type="GO" id="GO:0006313">
    <property type="term" value="P:DNA transposition"/>
    <property type="evidence" value="ECO:0007669"/>
    <property type="project" value="InterPro"/>
</dbReference>
<protein>
    <submittedName>
        <fullName evidence="3">Transposase</fullName>
    </submittedName>
</protein>
<reference evidence="3 4" key="1">
    <citation type="submission" date="2020-09" db="EMBL/GenBank/DDBJ databases">
        <title>Characterization and genome sequencing of Ruminiclostridium sp. nov. MA18.</title>
        <authorList>
            <person name="Rettenmaier R."/>
            <person name="Kowollik M.-L."/>
            <person name="Liebl W."/>
            <person name="Zverlov V."/>
        </authorList>
    </citation>
    <scope>NUCLEOTIDE SEQUENCE [LARGE SCALE GENOMIC DNA]</scope>
    <source>
        <strain evidence="3 4">MA18</strain>
    </source>
</reference>
<dbReference type="Pfam" id="PF04986">
    <property type="entry name" value="Y2_Tnp"/>
    <property type="match status" value="1"/>
</dbReference>
<dbReference type="PANTHER" id="PTHR37023:SF1">
    <property type="entry name" value="ISSOD25 TRANSPOSASE TNPA_ISSOD25"/>
    <property type="match status" value="1"/>
</dbReference>
<dbReference type="AlphaFoldDB" id="A0A4U7J5M6"/>
<organism evidence="3 4">
    <name type="scientific">Ruminiclostridium herbifermentans</name>
    <dbReference type="NCBI Taxonomy" id="2488810"/>
    <lineage>
        <taxon>Bacteria</taxon>
        <taxon>Bacillati</taxon>
        <taxon>Bacillota</taxon>
        <taxon>Clostridia</taxon>
        <taxon>Eubacteriales</taxon>
        <taxon>Oscillospiraceae</taxon>
        <taxon>Ruminiclostridium</taxon>
    </lineage>
</organism>
<dbReference type="GO" id="GO:0003677">
    <property type="term" value="F:DNA binding"/>
    <property type="evidence" value="ECO:0007669"/>
    <property type="project" value="InterPro"/>
</dbReference>
<sequence>MLENKEIKNLKTKPKYTIKQIFADHWQPFLIAHAHLTIRQAVYHNVNKVLKCQTPALGFTTFFCENCLTLKKVFHTCKSRFCNSCGIKYAKARSTAIAAKCINCRHRHLVFTIPEELRVFFRKDRTLLNLLFAAASQTILSYFHDLNKSQDFKHGIICVLHTFGRDMKWNPHIHALCSEGGLGNIEIFRQVRHLDYTALRKRFQTILLSLLEDALGKDNFRLLKNKIYSKTQSGFYVRAKPNKSPNIKKGIQYVVRYTGRPVMAQSRIINYDGENITFYYQRHEDN</sequence>
<name>A0A4U7J5M6_9FIRM</name>
<evidence type="ECO:0000259" key="1">
    <source>
        <dbReference type="Pfam" id="PF04986"/>
    </source>
</evidence>
<dbReference type="Proteomes" id="UP000306409">
    <property type="component" value="Chromosome"/>
</dbReference>
<dbReference type="PANTHER" id="PTHR37023">
    <property type="entry name" value="TRANSPOSASE"/>
    <property type="match status" value="1"/>
</dbReference>
<proteinExistence type="predicted"/>
<accession>A0A4U7J5M6</accession>
<dbReference type="EMBL" id="CP061336">
    <property type="protein sequence ID" value="QNU66534.1"/>
    <property type="molecule type" value="Genomic_DNA"/>
</dbReference>
<feature type="domain" description="Transposase zinc-binding" evidence="2">
    <location>
        <begin position="21"/>
        <end position="113"/>
    </location>
</feature>
<keyword evidence="4" id="KW-1185">Reference proteome</keyword>
<dbReference type="Pfam" id="PF14319">
    <property type="entry name" value="Zn_Tnp_IS91"/>
    <property type="match status" value="1"/>
</dbReference>
<gene>
    <name evidence="3" type="ORF">EHE19_017025</name>
</gene>
<dbReference type="InterPro" id="IPR007069">
    <property type="entry name" value="Transposase_32"/>
</dbReference>
<evidence type="ECO:0000259" key="2">
    <source>
        <dbReference type="Pfam" id="PF14319"/>
    </source>
</evidence>
<evidence type="ECO:0000313" key="3">
    <source>
        <dbReference type="EMBL" id="QNU66534.1"/>
    </source>
</evidence>
<feature type="domain" description="Transposase IS801/IS1294" evidence="1">
    <location>
        <begin position="155"/>
        <end position="284"/>
    </location>
</feature>
<dbReference type="OrthoDB" id="9791273at2"/>
<evidence type="ECO:0000313" key="4">
    <source>
        <dbReference type="Proteomes" id="UP000306409"/>
    </source>
</evidence>
<dbReference type="GO" id="GO:0004803">
    <property type="term" value="F:transposase activity"/>
    <property type="evidence" value="ECO:0007669"/>
    <property type="project" value="InterPro"/>
</dbReference>